<evidence type="ECO:0008006" key="4">
    <source>
        <dbReference type="Google" id="ProtNLM"/>
    </source>
</evidence>
<name>J9DRF3_EDHAE</name>
<proteinExistence type="predicted"/>
<comment type="caution">
    <text evidence="2">The sequence shown here is derived from an EMBL/GenBank/DDBJ whole genome shotgun (WGS) entry which is preliminary data.</text>
</comment>
<gene>
    <name evidence="2" type="ORF">EDEG_01795</name>
</gene>
<dbReference type="EMBL" id="AFBI03000027">
    <property type="protein sequence ID" value="EJW03917.1"/>
    <property type="molecule type" value="Genomic_DNA"/>
</dbReference>
<reference evidence="3" key="2">
    <citation type="submission" date="2015-07" db="EMBL/GenBank/DDBJ databases">
        <title>Contrasting host-pathogen interactions and genome evolution in two generalist and specialist microsporidian pathogens of mosquitoes.</title>
        <authorList>
            <consortium name="The Broad Institute Genomics Platform"/>
            <consortium name="The Broad Institute Genome Sequencing Center for Infectious Disease"/>
            <person name="Cuomo C.A."/>
            <person name="Sanscrainte N.D."/>
            <person name="Goldberg J.M."/>
            <person name="Heiman D."/>
            <person name="Young S."/>
            <person name="Zeng Q."/>
            <person name="Becnel J.J."/>
            <person name="Birren B.W."/>
        </authorList>
    </citation>
    <scope>NUCLEOTIDE SEQUENCE [LARGE SCALE GENOMIC DNA]</scope>
    <source>
        <strain evidence="3">USNM 41457</strain>
    </source>
</reference>
<dbReference type="AlphaFoldDB" id="J9DRF3"/>
<evidence type="ECO:0000313" key="2">
    <source>
        <dbReference type="EMBL" id="EJW03917.1"/>
    </source>
</evidence>
<protein>
    <recommendedName>
        <fullName evidence="4">PH domain-containing protein</fullName>
    </recommendedName>
</protein>
<evidence type="ECO:0000313" key="3">
    <source>
        <dbReference type="Proteomes" id="UP000003163"/>
    </source>
</evidence>
<sequence>MTFSKKRKTIKNLADELNKSDIVMFEQQKQKIKNELQTSNLDSESIETNVKSLCAQHDIGETEDNKQSKNKHHINNESLSKSKNDIESTKKIPDADNYVEIFDKIKNNEQNISESNIIKEEKILNIIDFLTSDSLFDSSYRNDDQLIIINSHIPKIYSIKTNDLYEKIEKYKNDYIYLMTNIEIKNTYKIIKNLQKISMNIFSINFGNYSALFDIYKSNNLGLNLTGKISTDPYDEGLWTYIKISRERKYFGNRSFYLRIYGNKLVFVFKEPVSANPLNLVSINDLVKMPKTVYPSRFLKIDTSLSHKDILKLNNDILDFNNPQCIQTDPVVDEILSFDNNCVFAWIERLESVYNIHERQIIIHKLQEIDPMRAKYYQSLLTNFYMYV</sequence>
<feature type="region of interest" description="Disordered" evidence="1">
    <location>
        <begin position="60"/>
        <end position="87"/>
    </location>
</feature>
<organism evidence="2 3">
    <name type="scientific">Edhazardia aedis (strain USNM 41457)</name>
    <name type="common">Microsporidian parasite</name>
    <dbReference type="NCBI Taxonomy" id="1003232"/>
    <lineage>
        <taxon>Eukaryota</taxon>
        <taxon>Fungi</taxon>
        <taxon>Fungi incertae sedis</taxon>
        <taxon>Microsporidia</taxon>
        <taxon>Edhazardia</taxon>
    </lineage>
</organism>
<dbReference type="VEuPathDB" id="MicrosporidiaDB:EDEG_01795"/>
<accession>J9DRF3</accession>
<dbReference type="InParanoid" id="J9DRF3"/>
<keyword evidence="3" id="KW-1185">Reference proteome</keyword>
<dbReference type="Proteomes" id="UP000003163">
    <property type="component" value="Unassembled WGS sequence"/>
</dbReference>
<reference evidence="2 3" key="1">
    <citation type="submission" date="2011-08" db="EMBL/GenBank/DDBJ databases">
        <authorList>
            <person name="Liu Z.J."/>
            <person name="Shi F.L."/>
            <person name="Lu J.Q."/>
            <person name="Li M."/>
            <person name="Wang Z.L."/>
        </authorList>
    </citation>
    <scope>NUCLEOTIDE SEQUENCE [LARGE SCALE GENOMIC DNA]</scope>
    <source>
        <strain evidence="2 3">USNM 41457</strain>
    </source>
</reference>
<evidence type="ECO:0000256" key="1">
    <source>
        <dbReference type="SAM" id="MobiDB-lite"/>
    </source>
</evidence>
<dbReference type="HOGENOM" id="CLU_711788_0_0_1"/>